<organism evidence="2 3">
    <name type="scientific">Lentithecium fluviatile CBS 122367</name>
    <dbReference type="NCBI Taxonomy" id="1168545"/>
    <lineage>
        <taxon>Eukaryota</taxon>
        <taxon>Fungi</taxon>
        <taxon>Dikarya</taxon>
        <taxon>Ascomycota</taxon>
        <taxon>Pezizomycotina</taxon>
        <taxon>Dothideomycetes</taxon>
        <taxon>Pleosporomycetidae</taxon>
        <taxon>Pleosporales</taxon>
        <taxon>Massarineae</taxon>
        <taxon>Lentitheciaceae</taxon>
        <taxon>Lentithecium</taxon>
    </lineage>
</organism>
<evidence type="ECO:0000313" key="2">
    <source>
        <dbReference type="EMBL" id="KAF2689539.1"/>
    </source>
</evidence>
<evidence type="ECO:0000256" key="1">
    <source>
        <dbReference type="SAM" id="MobiDB-lite"/>
    </source>
</evidence>
<accession>A0A6G1JHC9</accession>
<dbReference type="AlphaFoldDB" id="A0A6G1JHC9"/>
<dbReference type="Proteomes" id="UP000799291">
    <property type="component" value="Unassembled WGS sequence"/>
</dbReference>
<dbReference type="EMBL" id="MU005572">
    <property type="protein sequence ID" value="KAF2689539.1"/>
    <property type="molecule type" value="Genomic_DNA"/>
</dbReference>
<feature type="compositionally biased region" description="Basic and acidic residues" evidence="1">
    <location>
        <begin position="7"/>
        <end position="17"/>
    </location>
</feature>
<proteinExistence type="predicted"/>
<keyword evidence="3" id="KW-1185">Reference proteome</keyword>
<evidence type="ECO:0000313" key="3">
    <source>
        <dbReference type="Proteomes" id="UP000799291"/>
    </source>
</evidence>
<reference evidence="2" key="1">
    <citation type="journal article" date="2020" name="Stud. Mycol.">
        <title>101 Dothideomycetes genomes: a test case for predicting lifestyles and emergence of pathogens.</title>
        <authorList>
            <person name="Haridas S."/>
            <person name="Albert R."/>
            <person name="Binder M."/>
            <person name="Bloem J."/>
            <person name="Labutti K."/>
            <person name="Salamov A."/>
            <person name="Andreopoulos B."/>
            <person name="Baker S."/>
            <person name="Barry K."/>
            <person name="Bills G."/>
            <person name="Bluhm B."/>
            <person name="Cannon C."/>
            <person name="Castanera R."/>
            <person name="Culley D."/>
            <person name="Daum C."/>
            <person name="Ezra D."/>
            <person name="Gonzalez J."/>
            <person name="Henrissat B."/>
            <person name="Kuo A."/>
            <person name="Liang C."/>
            <person name="Lipzen A."/>
            <person name="Lutzoni F."/>
            <person name="Magnuson J."/>
            <person name="Mondo S."/>
            <person name="Nolan M."/>
            <person name="Ohm R."/>
            <person name="Pangilinan J."/>
            <person name="Park H.-J."/>
            <person name="Ramirez L."/>
            <person name="Alfaro M."/>
            <person name="Sun H."/>
            <person name="Tritt A."/>
            <person name="Yoshinaga Y."/>
            <person name="Zwiers L.-H."/>
            <person name="Turgeon B."/>
            <person name="Goodwin S."/>
            <person name="Spatafora J."/>
            <person name="Crous P."/>
            <person name="Grigoriev I."/>
        </authorList>
    </citation>
    <scope>NUCLEOTIDE SEQUENCE</scope>
    <source>
        <strain evidence="2">CBS 122367</strain>
    </source>
</reference>
<sequence>MPGAEQWSHKFDCEQRHLSKPTGPGPSSQDLAYIEVLRLEEGVLPLQLPQAPTESYWCENTFGGGVSGLFGQWRDDTDDTGTAIQLKCWGSQVATHVSGLERNTAEGALDIERPCCDRPGGLEDSQVLHPTIPGARLIRCGPALVTLGLTGRAYNDYNG</sequence>
<feature type="region of interest" description="Disordered" evidence="1">
    <location>
        <begin position="1"/>
        <end position="29"/>
    </location>
</feature>
<gene>
    <name evidence="2" type="ORF">K458DRAFT_427680</name>
</gene>
<protein>
    <submittedName>
        <fullName evidence="2">Uncharacterized protein</fullName>
    </submittedName>
</protein>
<name>A0A6G1JHC9_9PLEO</name>